<dbReference type="InterPro" id="IPR009057">
    <property type="entry name" value="Homeodomain-like_sf"/>
</dbReference>
<dbReference type="PANTHER" id="PTHR30055:SF207">
    <property type="entry name" value="HTH-TYPE TRANSCRIPTIONAL REPRESSOR FATR"/>
    <property type="match status" value="1"/>
</dbReference>
<dbReference type="SUPFAM" id="SSF46689">
    <property type="entry name" value="Homeodomain-like"/>
    <property type="match status" value="1"/>
</dbReference>
<evidence type="ECO:0000313" key="5">
    <source>
        <dbReference type="Proteomes" id="UP000324298"/>
    </source>
</evidence>
<comment type="caution">
    <text evidence="4">The sequence shown here is derived from an EMBL/GenBank/DDBJ whole genome shotgun (WGS) entry which is preliminary data.</text>
</comment>
<accession>A0A5A9X4P9</accession>
<dbReference type="Gene3D" id="1.10.357.10">
    <property type="entry name" value="Tetracycline Repressor, domain 2"/>
    <property type="match status" value="1"/>
</dbReference>
<evidence type="ECO:0000256" key="1">
    <source>
        <dbReference type="ARBA" id="ARBA00023125"/>
    </source>
</evidence>
<dbReference type="InterPro" id="IPR001647">
    <property type="entry name" value="HTH_TetR"/>
</dbReference>
<dbReference type="GO" id="GO:0003700">
    <property type="term" value="F:DNA-binding transcription factor activity"/>
    <property type="evidence" value="ECO:0007669"/>
    <property type="project" value="TreeGrafter"/>
</dbReference>
<feature type="domain" description="HTH tetR-type" evidence="3">
    <location>
        <begin position="4"/>
        <end position="64"/>
    </location>
</feature>
<name>A0A5A9X4P9_9BACT</name>
<gene>
    <name evidence="4" type="ORF">ET418_17145</name>
</gene>
<organism evidence="4 5">
    <name type="scientific">Oryzomonas rubra</name>
    <dbReference type="NCBI Taxonomy" id="2509454"/>
    <lineage>
        <taxon>Bacteria</taxon>
        <taxon>Pseudomonadati</taxon>
        <taxon>Thermodesulfobacteriota</taxon>
        <taxon>Desulfuromonadia</taxon>
        <taxon>Geobacterales</taxon>
        <taxon>Geobacteraceae</taxon>
        <taxon>Oryzomonas</taxon>
    </lineage>
</organism>
<feature type="DNA-binding region" description="H-T-H motif" evidence="2">
    <location>
        <begin position="27"/>
        <end position="46"/>
    </location>
</feature>
<dbReference type="GO" id="GO:0000976">
    <property type="term" value="F:transcription cis-regulatory region binding"/>
    <property type="evidence" value="ECO:0007669"/>
    <property type="project" value="TreeGrafter"/>
</dbReference>
<dbReference type="InterPro" id="IPR023772">
    <property type="entry name" value="DNA-bd_HTH_TetR-type_CS"/>
</dbReference>
<dbReference type="PANTHER" id="PTHR30055">
    <property type="entry name" value="HTH-TYPE TRANSCRIPTIONAL REGULATOR RUTR"/>
    <property type="match status" value="1"/>
</dbReference>
<reference evidence="4 5" key="1">
    <citation type="submission" date="2019-04" db="EMBL/GenBank/DDBJ databases">
        <title>Geobacter ruber sp. nov., ferric-reducing bacteria isolated from paddy soil.</title>
        <authorList>
            <person name="Xu Z."/>
            <person name="Masuda Y."/>
            <person name="Itoh H."/>
            <person name="Senoo K."/>
        </authorList>
    </citation>
    <scope>NUCLEOTIDE SEQUENCE [LARGE SCALE GENOMIC DNA]</scope>
    <source>
        <strain evidence="4 5">Red88</strain>
    </source>
</reference>
<proteinExistence type="predicted"/>
<evidence type="ECO:0000313" key="4">
    <source>
        <dbReference type="EMBL" id="KAA0888122.1"/>
    </source>
</evidence>
<sequence length="190" mass="21675">MIRRDMKETIIHAVVELTSDGGFQGATTAMIVHKACISVGSIYRHFESKDDLILKTYAFLNGQILASVMAGYPEGRPIRERFLHVGLKLVDYFIAKPMEFRFMEQFHCSPYGAASHNDKAFDKEIKNILLELIDEGRREQVFKELPRQVIIALTMGPLTTICRNHIMCDIVLDTAIITRTIEGCWDAVRR</sequence>
<protein>
    <submittedName>
        <fullName evidence="4">TetR/AcrR family transcriptional regulator</fullName>
    </submittedName>
</protein>
<keyword evidence="1 2" id="KW-0238">DNA-binding</keyword>
<dbReference type="Pfam" id="PF16295">
    <property type="entry name" value="TetR_C_10"/>
    <property type="match status" value="1"/>
</dbReference>
<dbReference type="AlphaFoldDB" id="A0A5A9X4P9"/>
<dbReference type="EMBL" id="SRSD01000012">
    <property type="protein sequence ID" value="KAA0888122.1"/>
    <property type="molecule type" value="Genomic_DNA"/>
</dbReference>
<evidence type="ECO:0000259" key="3">
    <source>
        <dbReference type="PROSITE" id="PS50977"/>
    </source>
</evidence>
<dbReference type="Pfam" id="PF00440">
    <property type="entry name" value="TetR_N"/>
    <property type="match status" value="1"/>
</dbReference>
<dbReference type="Proteomes" id="UP000324298">
    <property type="component" value="Unassembled WGS sequence"/>
</dbReference>
<dbReference type="PROSITE" id="PS50977">
    <property type="entry name" value="HTH_TETR_2"/>
    <property type="match status" value="1"/>
</dbReference>
<keyword evidence="5" id="KW-1185">Reference proteome</keyword>
<dbReference type="InterPro" id="IPR032551">
    <property type="entry name" value="BscR_C"/>
</dbReference>
<dbReference type="PRINTS" id="PR00455">
    <property type="entry name" value="HTHTETR"/>
</dbReference>
<dbReference type="InterPro" id="IPR050109">
    <property type="entry name" value="HTH-type_TetR-like_transc_reg"/>
</dbReference>
<evidence type="ECO:0000256" key="2">
    <source>
        <dbReference type="PROSITE-ProRule" id="PRU00335"/>
    </source>
</evidence>
<dbReference type="OrthoDB" id="6430772at2"/>
<dbReference type="PROSITE" id="PS01081">
    <property type="entry name" value="HTH_TETR_1"/>
    <property type="match status" value="1"/>
</dbReference>